<evidence type="ECO:0000313" key="2">
    <source>
        <dbReference type="EMBL" id="OAD65845.1"/>
    </source>
</evidence>
<dbReference type="GeneID" id="28998489"/>
<keyword evidence="3" id="KW-1185">Reference proteome</keyword>
<keyword evidence="1" id="KW-0472">Membrane</keyword>
<gene>
    <name evidence="2" type="ORF">PHYBLDRAFT_175808</name>
</gene>
<dbReference type="InParanoid" id="A0A162WAF1"/>
<dbReference type="VEuPathDB" id="FungiDB:PHYBLDRAFT_175808"/>
<accession>A0A162WAF1</accession>
<dbReference type="AlphaFoldDB" id="A0A162WAF1"/>
<dbReference type="EMBL" id="KV441027">
    <property type="protein sequence ID" value="OAD65845.1"/>
    <property type="molecule type" value="Genomic_DNA"/>
</dbReference>
<dbReference type="RefSeq" id="XP_018283885.1">
    <property type="nucleotide sequence ID" value="XM_018437583.1"/>
</dbReference>
<proteinExistence type="predicted"/>
<keyword evidence="1" id="KW-0812">Transmembrane</keyword>
<dbReference type="Proteomes" id="UP000077315">
    <property type="component" value="Unassembled WGS sequence"/>
</dbReference>
<evidence type="ECO:0000256" key="1">
    <source>
        <dbReference type="SAM" id="Phobius"/>
    </source>
</evidence>
<feature type="transmembrane region" description="Helical" evidence="1">
    <location>
        <begin position="21"/>
        <end position="42"/>
    </location>
</feature>
<keyword evidence="1" id="KW-1133">Transmembrane helix</keyword>
<name>A0A162WAF1_PHYB8</name>
<sequence length="145" mass="16712">MMKNSGYAHLVRQKGLTAYNIYITISSIFSYIIFLSVLSLVLDIKLAINVSFLLKMVLSSILPRCQGGGYKVYIYSSKLVIHQINISHAGNQNRLCIDFNYIIGQTQRCHFHCIYVIRSNIFHVPRIFDNISLRNWPFSNYNTNA</sequence>
<organism evidence="2 3">
    <name type="scientific">Phycomyces blakesleeanus (strain ATCC 8743b / DSM 1359 / FGSC 10004 / NBRC 33097 / NRRL 1555)</name>
    <dbReference type="NCBI Taxonomy" id="763407"/>
    <lineage>
        <taxon>Eukaryota</taxon>
        <taxon>Fungi</taxon>
        <taxon>Fungi incertae sedis</taxon>
        <taxon>Mucoromycota</taxon>
        <taxon>Mucoromycotina</taxon>
        <taxon>Mucoromycetes</taxon>
        <taxon>Mucorales</taxon>
        <taxon>Phycomycetaceae</taxon>
        <taxon>Phycomyces</taxon>
    </lineage>
</organism>
<evidence type="ECO:0000313" key="3">
    <source>
        <dbReference type="Proteomes" id="UP000077315"/>
    </source>
</evidence>
<reference evidence="3" key="1">
    <citation type="submission" date="2015-06" db="EMBL/GenBank/DDBJ databases">
        <title>Expansion of signal transduction pathways in fungi by whole-genome duplication.</title>
        <authorList>
            <consortium name="DOE Joint Genome Institute"/>
            <person name="Corrochano L.M."/>
            <person name="Kuo A."/>
            <person name="Marcet-Houben M."/>
            <person name="Polaino S."/>
            <person name="Salamov A."/>
            <person name="Villalobos J.M."/>
            <person name="Alvarez M.I."/>
            <person name="Avalos J."/>
            <person name="Benito E.P."/>
            <person name="Benoit I."/>
            <person name="Burger G."/>
            <person name="Camino L.P."/>
            <person name="Canovas D."/>
            <person name="Cerda-Olmedo E."/>
            <person name="Cheng J.-F."/>
            <person name="Dominguez A."/>
            <person name="Elias M."/>
            <person name="Eslava A.P."/>
            <person name="Glaser F."/>
            <person name="Grimwood J."/>
            <person name="Gutierrez G."/>
            <person name="Heitman J."/>
            <person name="Henrissat B."/>
            <person name="Iturriaga E.A."/>
            <person name="Lang B.F."/>
            <person name="Lavin J.L."/>
            <person name="Lee S."/>
            <person name="Li W."/>
            <person name="Lindquist E."/>
            <person name="Lopez-Garcia S."/>
            <person name="Luque E.M."/>
            <person name="Marcos A.T."/>
            <person name="Martin J."/>
            <person name="McCluskey K."/>
            <person name="Medina H.R."/>
            <person name="Miralles-Duran A."/>
            <person name="Miyazaki A."/>
            <person name="Munoz-Torres E."/>
            <person name="Oguiza J.A."/>
            <person name="Ohm R."/>
            <person name="Olmedo M."/>
            <person name="Orejas M."/>
            <person name="Ortiz-Castellanos L."/>
            <person name="Pisabarro A.G."/>
            <person name="Rodriguez-Romero J."/>
            <person name="Ruiz-Herrera J."/>
            <person name="Ruiz-Vazquez R."/>
            <person name="Sanz C."/>
            <person name="Schackwitz W."/>
            <person name="Schmutz J."/>
            <person name="Shahriari M."/>
            <person name="Shelest E."/>
            <person name="Silva-Franco F."/>
            <person name="Soanes D."/>
            <person name="Syed K."/>
            <person name="Tagua V.G."/>
            <person name="Talbot N.J."/>
            <person name="Thon M."/>
            <person name="De vries R.P."/>
            <person name="Wiebenga A."/>
            <person name="Yadav J.S."/>
            <person name="Braun E.L."/>
            <person name="Baker S."/>
            <person name="Garre V."/>
            <person name="Horwitz B."/>
            <person name="Torres-Martinez S."/>
            <person name="Idnurm A."/>
            <person name="Herrera-Estrella A."/>
            <person name="Gabaldon T."/>
            <person name="Grigoriev I.V."/>
        </authorList>
    </citation>
    <scope>NUCLEOTIDE SEQUENCE [LARGE SCALE GENOMIC DNA]</scope>
    <source>
        <strain evidence="3">NRRL 1555(-)</strain>
    </source>
</reference>
<protein>
    <submittedName>
        <fullName evidence="2">Uncharacterized protein</fullName>
    </submittedName>
</protein>